<dbReference type="RefSeq" id="WP_329075496.1">
    <property type="nucleotide sequence ID" value="NZ_CP109495.1"/>
</dbReference>
<dbReference type="InterPro" id="IPR000873">
    <property type="entry name" value="AMP-dep_synth/lig_dom"/>
</dbReference>
<accession>A0ABZ1ZZX8</accession>
<dbReference type="PROSITE" id="PS00455">
    <property type="entry name" value="AMP_BINDING"/>
    <property type="match status" value="1"/>
</dbReference>
<dbReference type="InterPro" id="IPR040097">
    <property type="entry name" value="FAAL/FAAC"/>
</dbReference>
<gene>
    <name evidence="8" type="ORF">OG442_09815</name>
</gene>
<dbReference type="Pfam" id="PF00501">
    <property type="entry name" value="AMP-binding"/>
    <property type="match status" value="1"/>
</dbReference>
<evidence type="ECO:0000259" key="7">
    <source>
        <dbReference type="Pfam" id="PF23024"/>
    </source>
</evidence>
<dbReference type="SUPFAM" id="SSF56801">
    <property type="entry name" value="Acetyl-CoA synthetase-like"/>
    <property type="match status" value="1"/>
</dbReference>
<proteinExistence type="inferred from homology"/>
<evidence type="ECO:0000313" key="9">
    <source>
        <dbReference type="Proteomes" id="UP001432209"/>
    </source>
</evidence>
<organism evidence="8 9">
    <name type="scientific">Streptomyces niveus</name>
    <name type="common">Streptomyces spheroides</name>
    <dbReference type="NCBI Taxonomy" id="193462"/>
    <lineage>
        <taxon>Bacteria</taxon>
        <taxon>Bacillati</taxon>
        <taxon>Actinomycetota</taxon>
        <taxon>Actinomycetes</taxon>
        <taxon>Kitasatosporales</taxon>
        <taxon>Streptomycetaceae</taxon>
        <taxon>Streptomyces</taxon>
    </lineage>
</organism>
<keyword evidence="4" id="KW-0443">Lipid metabolism</keyword>
<keyword evidence="2 8" id="KW-0436">Ligase</keyword>
<evidence type="ECO:0000256" key="1">
    <source>
        <dbReference type="ARBA" id="ARBA00006432"/>
    </source>
</evidence>
<feature type="region of interest" description="Disordered" evidence="5">
    <location>
        <begin position="611"/>
        <end position="641"/>
    </location>
</feature>
<dbReference type="Pfam" id="PF23024">
    <property type="entry name" value="AMP-dom_DIP2-like"/>
    <property type="match status" value="1"/>
</dbReference>
<name>A0ABZ1ZZX8_STRNV</name>
<dbReference type="InterPro" id="IPR025110">
    <property type="entry name" value="AMP-bd_C"/>
</dbReference>
<evidence type="ECO:0000313" key="8">
    <source>
        <dbReference type="EMBL" id="WUX51809.1"/>
    </source>
</evidence>
<dbReference type="InterPro" id="IPR045851">
    <property type="entry name" value="AMP-bd_C_sf"/>
</dbReference>
<dbReference type="InterPro" id="IPR020845">
    <property type="entry name" value="AMP-binding_CS"/>
</dbReference>
<evidence type="ECO:0000256" key="5">
    <source>
        <dbReference type="SAM" id="MobiDB-lite"/>
    </source>
</evidence>
<feature type="region of interest" description="Disordered" evidence="5">
    <location>
        <begin position="380"/>
        <end position="405"/>
    </location>
</feature>
<dbReference type="InterPro" id="IPR042099">
    <property type="entry name" value="ANL_N_sf"/>
</dbReference>
<feature type="region of interest" description="Disordered" evidence="5">
    <location>
        <begin position="168"/>
        <end position="188"/>
    </location>
</feature>
<keyword evidence="3" id="KW-0276">Fatty acid metabolism</keyword>
<feature type="domain" description="AMP-binding enzyme C-terminal" evidence="7">
    <location>
        <begin position="497"/>
        <end position="606"/>
    </location>
</feature>
<reference evidence="8" key="1">
    <citation type="submission" date="2022-10" db="EMBL/GenBank/DDBJ databases">
        <title>The complete genomes of actinobacterial strains from the NBC collection.</title>
        <authorList>
            <person name="Joergensen T.S."/>
            <person name="Alvarez Arevalo M."/>
            <person name="Sterndorff E.B."/>
            <person name="Faurdal D."/>
            <person name="Vuksanovic O."/>
            <person name="Mourched A.-S."/>
            <person name="Charusanti P."/>
            <person name="Shaw S."/>
            <person name="Blin K."/>
            <person name="Weber T."/>
        </authorList>
    </citation>
    <scope>NUCLEOTIDE SEQUENCE</scope>
    <source>
        <strain evidence="8">NBC_01432</strain>
    </source>
</reference>
<protein>
    <submittedName>
        <fullName evidence="8">Fatty acyl-AMP ligase</fullName>
    </submittedName>
</protein>
<feature type="domain" description="AMP-dependent synthetase/ligase" evidence="6">
    <location>
        <begin position="35"/>
        <end position="454"/>
    </location>
</feature>
<dbReference type="CDD" id="cd05931">
    <property type="entry name" value="FAAL"/>
    <property type="match status" value="1"/>
</dbReference>
<dbReference type="PANTHER" id="PTHR22754:SF32">
    <property type="entry name" value="DISCO-INTERACTING PROTEIN 2"/>
    <property type="match status" value="1"/>
</dbReference>
<dbReference type="GO" id="GO:0016874">
    <property type="term" value="F:ligase activity"/>
    <property type="evidence" value="ECO:0007669"/>
    <property type="project" value="UniProtKB-KW"/>
</dbReference>
<dbReference type="Proteomes" id="UP001432209">
    <property type="component" value="Chromosome"/>
</dbReference>
<dbReference type="Gene3D" id="3.30.300.30">
    <property type="match status" value="1"/>
</dbReference>
<sequence>MPHDTRHLPDTRELPGPHQLPDPREVPTLAHALAAHATAMPDRAAVTYRGSTGEPRTHTYAELHLRASALGAALAPLPGDGHDRPFVLIALPNGLDYVASFFACLMADAVAVTFHPPALSTARAGDKYDQRAPAILQDCRPAAVLAERALHERLRALAERAGLRPPLLLDPTTYGTERSPAGAALPPDPLPAPLGRPESLALLQYTSGSTSEPKGVMVSHANLVHNSAGLARNLGSGPGQTAVGWLPLFHDMGLIGMICHPLWAGMSVRMSTPAAFLRDPVSWLHEISQSRATITIAPDFGYATAARKVAGKRRAGLDLSCLRHALSGAEPVRPRTIEDFTEAYAPWGLEPRAMMPVYGLAEATLCVSCVDRQAQPALTEASQQALREGRVSSPGNHGAGESGGDRALTLVGCGRSFTDDTEVAVVDPDAHVHLPDGEVGEIWVSGPSVAGGYWNRPGSTDATFGAAVQGSDRRYLRTGDLGVMHGGQLHIVGRRKDVIVHNGVNHHPQDLEATVETAHAAVGRVAAVGVPVDGVVGAEELVLLVELADYGRDRDHDAVLTAVRRAVTESHGIAVRAVELLKPGAVPRTTSGKVRRREAARRWATAGFNPLAGWPESAAAPHSPQQTQTQPQTQALEKGHV</sequence>
<keyword evidence="9" id="KW-1185">Reference proteome</keyword>
<evidence type="ECO:0000256" key="3">
    <source>
        <dbReference type="ARBA" id="ARBA00022832"/>
    </source>
</evidence>
<evidence type="ECO:0000256" key="2">
    <source>
        <dbReference type="ARBA" id="ARBA00022598"/>
    </source>
</evidence>
<dbReference type="EMBL" id="CP109495">
    <property type="protein sequence ID" value="WUX51809.1"/>
    <property type="molecule type" value="Genomic_DNA"/>
</dbReference>
<feature type="compositionally biased region" description="Low complexity" evidence="5">
    <location>
        <begin position="624"/>
        <end position="634"/>
    </location>
</feature>
<feature type="region of interest" description="Disordered" evidence="5">
    <location>
        <begin position="1"/>
        <end position="23"/>
    </location>
</feature>
<evidence type="ECO:0000256" key="4">
    <source>
        <dbReference type="ARBA" id="ARBA00023098"/>
    </source>
</evidence>
<dbReference type="Gene3D" id="3.40.50.12780">
    <property type="entry name" value="N-terminal domain of ligase-like"/>
    <property type="match status" value="1"/>
</dbReference>
<evidence type="ECO:0000259" key="6">
    <source>
        <dbReference type="Pfam" id="PF00501"/>
    </source>
</evidence>
<comment type="similarity">
    <text evidence="1">Belongs to the ATP-dependent AMP-binding enzyme family.</text>
</comment>
<dbReference type="PANTHER" id="PTHR22754">
    <property type="entry name" value="DISCO-INTERACTING PROTEIN 2 DIP2 -RELATED"/>
    <property type="match status" value="1"/>
</dbReference>